<keyword evidence="1" id="KW-0802">TPR repeat</keyword>
<feature type="transmembrane region" description="Helical" evidence="2">
    <location>
        <begin position="144"/>
        <end position="166"/>
    </location>
</feature>
<dbReference type="InterPro" id="IPR019734">
    <property type="entry name" value="TPR_rpt"/>
</dbReference>
<evidence type="ECO:0000313" key="3">
    <source>
        <dbReference type="EMBL" id="KAG8378390.1"/>
    </source>
</evidence>
<dbReference type="Gene3D" id="1.25.40.10">
    <property type="entry name" value="Tetratricopeptide repeat domain"/>
    <property type="match status" value="1"/>
</dbReference>
<proteinExistence type="predicted"/>
<accession>A0AAV6XH53</accession>
<keyword evidence="2" id="KW-0472">Membrane</keyword>
<evidence type="ECO:0000256" key="2">
    <source>
        <dbReference type="SAM" id="Phobius"/>
    </source>
</evidence>
<dbReference type="SMART" id="SM00028">
    <property type="entry name" value="TPR"/>
    <property type="match status" value="3"/>
</dbReference>
<sequence length="325" mass="36533">MLIQCTVSPPLRHSCDKTAIFIPNFNPVNKHQLPISCALSIYHSNESALCYFSGKPTKRKFRVPKFSLQVPGKEAISSLTLSKVEEFSWKLSVDEEMQRVEGPILLFSTVLCSSLSWLAPIPVAQASEVVRANVVYEVGELFELGIQLSYLLLLLALLGFGSFFVIRQVLVRRELDLSAKELQEQVRSGDASATELFELGAVMLRRKYYPAATKYLLQAIDKWDGDDQDLAQVYNALGVTYTLDEKVEKGIAQFENAVKLQPGYVTAWNNLGDAYEKTNNLKAALNAFEEVLLFDPNNKVARPRRDALKEKVDMYRGVSVKTKKK</sequence>
<feature type="repeat" description="TPR" evidence="1">
    <location>
        <begin position="231"/>
        <end position="264"/>
    </location>
</feature>
<organism evidence="3 4">
    <name type="scientific">Buddleja alternifolia</name>
    <dbReference type="NCBI Taxonomy" id="168488"/>
    <lineage>
        <taxon>Eukaryota</taxon>
        <taxon>Viridiplantae</taxon>
        <taxon>Streptophyta</taxon>
        <taxon>Embryophyta</taxon>
        <taxon>Tracheophyta</taxon>
        <taxon>Spermatophyta</taxon>
        <taxon>Magnoliopsida</taxon>
        <taxon>eudicotyledons</taxon>
        <taxon>Gunneridae</taxon>
        <taxon>Pentapetalae</taxon>
        <taxon>asterids</taxon>
        <taxon>lamiids</taxon>
        <taxon>Lamiales</taxon>
        <taxon>Scrophulariaceae</taxon>
        <taxon>Buddlejeae</taxon>
        <taxon>Buddleja</taxon>
    </lineage>
</organism>
<evidence type="ECO:0000313" key="4">
    <source>
        <dbReference type="Proteomes" id="UP000826271"/>
    </source>
</evidence>
<feature type="repeat" description="TPR" evidence="1">
    <location>
        <begin position="265"/>
        <end position="298"/>
    </location>
</feature>
<dbReference type="PROSITE" id="PS50293">
    <property type="entry name" value="TPR_REGION"/>
    <property type="match status" value="1"/>
</dbReference>
<gene>
    <name evidence="3" type="ORF">BUALT_Bualt08G0132500</name>
</gene>
<keyword evidence="4" id="KW-1185">Reference proteome</keyword>
<dbReference type="Pfam" id="PF00515">
    <property type="entry name" value="TPR_1"/>
    <property type="match status" value="1"/>
</dbReference>
<dbReference type="SUPFAM" id="SSF48452">
    <property type="entry name" value="TPR-like"/>
    <property type="match status" value="1"/>
</dbReference>
<dbReference type="InterPro" id="IPR011990">
    <property type="entry name" value="TPR-like_helical_dom_sf"/>
</dbReference>
<dbReference type="AlphaFoldDB" id="A0AAV6XH53"/>
<comment type="caution">
    <text evidence="3">The sequence shown here is derived from an EMBL/GenBank/DDBJ whole genome shotgun (WGS) entry which is preliminary data.</text>
</comment>
<dbReference type="PROSITE" id="PS50005">
    <property type="entry name" value="TPR"/>
    <property type="match status" value="2"/>
</dbReference>
<dbReference type="Proteomes" id="UP000826271">
    <property type="component" value="Unassembled WGS sequence"/>
</dbReference>
<reference evidence="3" key="1">
    <citation type="submission" date="2019-10" db="EMBL/GenBank/DDBJ databases">
        <authorList>
            <person name="Zhang R."/>
            <person name="Pan Y."/>
            <person name="Wang J."/>
            <person name="Ma R."/>
            <person name="Yu S."/>
        </authorList>
    </citation>
    <scope>NUCLEOTIDE SEQUENCE</scope>
    <source>
        <strain evidence="3">LA-IB0</strain>
        <tissue evidence="3">Leaf</tissue>
    </source>
</reference>
<keyword evidence="2" id="KW-1133">Transmembrane helix</keyword>
<evidence type="ECO:0000256" key="1">
    <source>
        <dbReference type="PROSITE-ProRule" id="PRU00339"/>
    </source>
</evidence>
<keyword evidence="2" id="KW-0812">Transmembrane</keyword>
<feature type="transmembrane region" description="Helical" evidence="2">
    <location>
        <begin position="104"/>
        <end position="124"/>
    </location>
</feature>
<dbReference type="EMBL" id="WHWC01000008">
    <property type="protein sequence ID" value="KAG8378390.1"/>
    <property type="molecule type" value="Genomic_DNA"/>
</dbReference>
<dbReference type="Pfam" id="PF13181">
    <property type="entry name" value="TPR_8"/>
    <property type="match status" value="1"/>
</dbReference>
<evidence type="ECO:0008006" key="5">
    <source>
        <dbReference type="Google" id="ProtNLM"/>
    </source>
</evidence>
<protein>
    <recommendedName>
        <fullName evidence="5">Tetratricopeptide repeat domain-containing protein PYG7, chloroplastic</fullName>
    </recommendedName>
</protein>
<name>A0AAV6XH53_9LAMI</name>